<proteinExistence type="predicted"/>
<protein>
    <submittedName>
        <fullName evidence="4">Twin-arginine translocation signal domain-containing protein</fullName>
    </submittedName>
</protein>
<feature type="compositionally biased region" description="Low complexity" evidence="1">
    <location>
        <begin position="9"/>
        <end position="19"/>
    </location>
</feature>
<dbReference type="PANTHER" id="PTHR43606">
    <property type="entry name" value="PHOSPHATASE, PUTATIVE (AFU_ORTHOLOGUE AFUA_6G08710)-RELATED"/>
    <property type="match status" value="1"/>
</dbReference>
<dbReference type="Pfam" id="PF16655">
    <property type="entry name" value="PhoD_N"/>
    <property type="match status" value="1"/>
</dbReference>
<dbReference type="SUPFAM" id="SSF56300">
    <property type="entry name" value="Metallo-dependent phosphatases"/>
    <property type="match status" value="1"/>
</dbReference>
<dbReference type="Gene3D" id="3.60.21.70">
    <property type="entry name" value="PhoD-like phosphatase"/>
    <property type="match status" value="1"/>
</dbReference>
<comment type="caution">
    <text evidence="4">The sequence shown here is derived from an EMBL/GenBank/DDBJ whole genome shotgun (WGS) entry which is preliminary data.</text>
</comment>
<dbReference type="PROSITE" id="PS51318">
    <property type="entry name" value="TAT"/>
    <property type="match status" value="1"/>
</dbReference>
<dbReference type="RefSeq" id="WP_168686157.1">
    <property type="nucleotide sequence ID" value="NZ_JAAXPF010000015.1"/>
</dbReference>
<evidence type="ECO:0000259" key="3">
    <source>
        <dbReference type="Pfam" id="PF16655"/>
    </source>
</evidence>
<organism evidence="4 5">
    <name type="scientific">Corynebacterium mucifaciens</name>
    <dbReference type="NCBI Taxonomy" id="57171"/>
    <lineage>
        <taxon>Bacteria</taxon>
        <taxon>Bacillati</taxon>
        <taxon>Actinomycetota</taxon>
        <taxon>Actinomycetes</taxon>
        <taxon>Mycobacteriales</taxon>
        <taxon>Corynebacteriaceae</taxon>
        <taxon>Corynebacterium</taxon>
    </lineage>
</organism>
<dbReference type="InterPro" id="IPR029052">
    <property type="entry name" value="Metallo-depent_PP-like"/>
</dbReference>
<dbReference type="InterPro" id="IPR052900">
    <property type="entry name" value="Phospholipid_Metab_Enz"/>
</dbReference>
<evidence type="ECO:0000259" key="2">
    <source>
        <dbReference type="Pfam" id="PF09423"/>
    </source>
</evidence>
<dbReference type="InterPro" id="IPR038607">
    <property type="entry name" value="PhoD-like_sf"/>
</dbReference>
<dbReference type="InterPro" id="IPR032093">
    <property type="entry name" value="PhoD_N"/>
</dbReference>
<dbReference type="Proteomes" id="UP000554284">
    <property type="component" value="Unassembled WGS sequence"/>
</dbReference>
<dbReference type="NCBIfam" id="TIGR01409">
    <property type="entry name" value="TAT_signal_seq"/>
    <property type="match status" value="1"/>
</dbReference>
<dbReference type="Gene3D" id="2.60.40.380">
    <property type="entry name" value="Purple acid phosphatase-like, N-terminal"/>
    <property type="match status" value="1"/>
</dbReference>
<dbReference type="InterPro" id="IPR006311">
    <property type="entry name" value="TAT_signal"/>
</dbReference>
<dbReference type="AlphaFoldDB" id="A0A7X6LTW3"/>
<dbReference type="EMBL" id="JAAXPF010000015">
    <property type="protein sequence ID" value="NKY69680.1"/>
    <property type="molecule type" value="Genomic_DNA"/>
</dbReference>
<evidence type="ECO:0000256" key="1">
    <source>
        <dbReference type="SAM" id="MobiDB-lite"/>
    </source>
</evidence>
<dbReference type="InterPro" id="IPR019546">
    <property type="entry name" value="TAT_signal_bac_arc"/>
</dbReference>
<evidence type="ECO:0000313" key="5">
    <source>
        <dbReference type="Proteomes" id="UP000554284"/>
    </source>
</evidence>
<gene>
    <name evidence="4" type="ORF">HF989_09980</name>
</gene>
<feature type="region of interest" description="Disordered" evidence="1">
    <location>
        <begin position="1"/>
        <end position="22"/>
    </location>
</feature>
<evidence type="ECO:0000313" key="4">
    <source>
        <dbReference type="EMBL" id="NKY69680.1"/>
    </source>
</evidence>
<reference evidence="4 5" key="1">
    <citation type="submission" date="2020-04" db="EMBL/GenBank/DDBJ databases">
        <title>MicrobeNet Type strains.</title>
        <authorList>
            <person name="Nicholson A.C."/>
        </authorList>
    </citation>
    <scope>NUCLEOTIDE SEQUENCE [LARGE SCALE GENOMIC DNA]</scope>
    <source>
        <strain evidence="4 5">ATCC 700355</strain>
    </source>
</reference>
<dbReference type="CDD" id="cd07389">
    <property type="entry name" value="MPP_PhoD"/>
    <property type="match status" value="1"/>
</dbReference>
<sequence>MGVSGYEQTTSSTRAGGSRRVSRRGFLRTAAVATSAAGAVAVVPSAQSQSSLPSKPVPVETELPPLPFVHGVASGDPLPEAVVIWTRITPEENAVPGSGGGAPTAVRWRVALDPEMRQVVQQGAVTSQPEQDHTIHVDVTGLQPGTVYYYTFTVVDGPHAEATSPLGRTKTAPAGQVDRQRWAIASCANWEAGFFSAYADMAQRGWAGELDLTVFLGDYIYEYAQYEYSGYGPVRLHQPAHEIVSLADYRVRYGRYRTDPALQGAHAAMPWVVVWDDHEVANNNWREGAENHDPNEGDFYARRDAALRAYYEWMPVRLAETSEQGHIYRSLKFGDLVELTIMDLRTYRDVEFWKGGARQPGDARTMLGSEQFNWLTETLENSTAAWNALGNSVMFSPLHAGAVFNNPATRPVAEALSSNILSSQVPVPQLNELPLNGDQWDGYDFERRRLINTLGRLGKNPIFLTGDIHTEWAHTITHAGNQIGCEVVCSSITAPNVADSTKIPAGSPVFGVATNYLHAANPNLKHVALDTHGYAVVDITPEEVGMQWMRVDSIMQPLSPVRPATALTWRKGVGFGQ</sequence>
<dbReference type="InterPro" id="IPR018946">
    <property type="entry name" value="PhoD-like_MPP"/>
</dbReference>
<feature type="domain" description="Phospholipase D N-terminal" evidence="3">
    <location>
        <begin position="70"/>
        <end position="171"/>
    </location>
</feature>
<accession>A0A7X6LTW3</accession>
<dbReference type="PANTHER" id="PTHR43606:SF2">
    <property type="entry name" value="ALKALINE PHOSPHATASE FAMILY PROTEIN (AFU_ORTHOLOGUE AFUA_5G03860)"/>
    <property type="match status" value="1"/>
</dbReference>
<feature type="domain" description="PhoD-like phosphatase metallophosphatase" evidence="2">
    <location>
        <begin position="183"/>
        <end position="548"/>
    </location>
</feature>
<name>A0A7X6LTW3_9CORY</name>
<dbReference type="Pfam" id="PF09423">
    <property type="entry name" value="PhoD"/>
    <property type="match status" value="1"/>
</dbReference>